<proteinExistence type="predicted"/>
<feature type="transmembrane region" description="Helical" evidence="2">
    <location>
        <begin position="7"/>
        <end position="26"/>
    </location>
</feature>
<name>G8PBY2_PEDCP</name>
<evidence type="ECO:0000313" key="4">
    <source>
        <dbReference type="EMBL" id="AEV96040.1"/>
    </source>
</evidence>
<dbReference type="RefSeq" id="WP_014216234.1">
    <property type="nucleotide sequence ID" value="NC_016605.1"/>
</dbReference>
<feature type="compositionally biased region" description="Polar residues" evidence="1">
    <location>
        <begin position="290"/>
        <end position="299"/>
    </location>
</feature>
<feature type="compositionally biased region" description="Polar residues" evidence="1">
    <location>
        <begin position="264"/>
        <end position="281"/>
    </location>
</feature>
<reference evidence="4 5" key="1">
    <citation type="journal article" date="2012" name="J. Bacteriol.">
        <title>Complete Genome Sequence of the Beer Spoilage Organism Pediococcus claussenii ATCC BAA-344T.</title>
        <authorList>
            <person name="Pittet V."/>
            <person name="Abegunde T."/>
            <person name="Marfleet T."/>
            <person name="Haakensen M."/>
            <person name="Morrow K."/>
            <person name="Jayaprakash T."/>
            <person name="Schroeder K."/>
            <person name="Trost B."/>
            <person name="Byrns S."/>
            <person name="Bergsveinson J."/>
            <person name="Kusalik A."/>
            <person name="Ziola B."/>
        </authorList>
    </citation>
    <scope>NUCLEOTIDE SEQUENCE [LARGE SCALE GENOMIC DNA]</scope>
    <source>
        <strain evidence="4 5">ATCC BAA-344</strain>
    </source>
</reference>
<protein>
    <submittedName>
        <fullName evidence="4">YycH family protein</fullName>
    </submittedName>
</protein>
<evidence type="ECO:0000313" key="5">
    <source>
        <dbReference type="Proteomes" id="UP000005444"/>
    </source>
</evidence>
<feature type="compositionally biased region" description="Low complexity" evidence="1">
    <location>
        <begin position="300"/>
        <end position="310"/>
    </location>
</feature>
<keyword evidence="5" id="KW-1185">Reference proteome</keyword>
<feature type="compositionally biased region" description="Basic and acidic residues" evidence="1">
    <location>
        <begin position="311"/>
        <end position="320"/>
    </location>
</feature>
<gene>
    <name evidence="4" type="ordered locus">PECL_1828</name>
</gene>
<dbReference type="HOGENOM" id="CLU_078250_1_0_9"/>
<dbReference type="STRING" id="701521.PECL_1828"/>
<dbReference type="PATRIC" id="fig|701521.8.peg.1729"/>
<evidence type="ECO:0000256" key="2">
    <source>
        <dbReference type="SAM" id="Phobius"/>
    </source>
</evidence>
<dbReference type="EMBL" id="CP003137">
    <property type="protein sequence ID" value="AEV96040.1"/>
    <property type="molecule type" value="Genomic_DNA"/>
</dbReference>
<evidence type="ECO:0000259" key="3">
    <source>
        <dbReference type="Pfam" id="PF09648"/>
    </source>
</evidence>
<accession>G8PBY2</accession>
<feature type="region of interest" description="Disordered" evidence="1">
    <location>
        <begin position="263"/>
        <end position="320"/>
    </location>
</feature>
<evidence type="ECO:0000256" key="1">
    <source>
        <dbReference type="SAM" id="MobiDB-lite"/>
    </source>
</evidence>
<dbReference type="Pfam" id="PF09648">
    <property type="entry name" value="YycI"/>
    <property type="match status" value="1"/>
</dbReference>
<dbReference type="Gene3D" id="2.40.128.690">
    <property type="entry name" value="YycH protein, domain 3-like"/>
    <property type="match status" value="1"/>
</dbReference>
<dbReference type="eggNOG" id="COG4853">
    <property type="taxonomic scope" value="Bacteria"/>
</dbReference>
<organism evidence="4 5">
    <name type="scientific">Pediococcus claussenii (strain ATCC BAA-344 / DSM 14800 / JCM 18046 / KCTC 3811 / LMG 21948 / P06)</name>
    <dbReference type="NCBI Taxonomy" id="701521"/>
    <lineage>
        <taxon>Bacteria</taxon>
        <taxon>Bacillati</taxon>
        <taxon>Bacillota</taxon>
        <taxon>Bacilli</taxon>
        <taxon>Lactobacillales</taxon>
        <taxon>Lactobacillaceae</taxon>
        <taxon>Pediococcus</taxon>
    </lineage>
</organism>
<feature type="domain" description="Regulatory protein YycH-like" evidence="3">
    <location>
        <begin position="36"/>
        <end position="254"/>
    </location>
</feature>
<keyword evidence="2" id="KW-0812">Transmembrane</keyword>
<keyword evidence="2" id="KW-1133">Transmembrane helix</keyword>
<sequence length="320" mass="35343">MNFKRIEIIFIIVFAFLDAFLVFSFWQNESGIRTSSNSDKNATILSEMRNDQISFSPLSNKTLRGYYASGEIDNVFRDTKQLAGQTTRVSNGILTSNLSTPISISIKNPSQTLDDFVDNPSNIILGSKYRYNSHLSNGSQVVYTQHVDGHSVYSHFGELVFNVNNNGLVTGYTQGYISNVAPLREESDLISQARAVTWLYQYNEIPNDSKIEWADLGYTHLLDGNNGLVYVPTWVIGVKSKNNPNVQIKRIDAFTGMIMKHDSQTTVTDSENENSAASDVTETIGAPAGSSATSTVASDNATSSSNTVVRSRSERMNSVR</sequence>
<dbReference type="Proteomes" id="UP000005444">
    <property type="component" value="Chromosome"/>
</dbReference>
<dbReference type="InterPro" id="IPR018604">
    <property type="entry name" value="YycI-like"/>
</dbReference>
<dbReference type="KEGG" id="pce:PECL_1828"/>
<dbReference type="AlphaFoldDB" id="G8PBY2"/>
<dbReference type="GO" id="GO:0016020">
    <property type="term" value="C:membrane"/>
    <property type="evidence" value="ECO:0007669"/>
    <property type="project" value="InterPro"/>
</dbReference>
<keyword evidence="2" id="KW-0472">Membrane</keyword>